<dbReference type="InterPro" id="IPR052515">
    <property type="entry name" value="Gfo/Idh/MocA_Oxidoreductase"/>
</dbReference>
<protein>
    <recommendedName>
        <fullName evidence="1">Oxidoreductase putative C-terminal domain-containing protein</fullName>
    </recommendedName>
</protein>
<gene>
    <name evidence="2" type="ORF">L486_00283</name>
</gene>
<evidence type="ECO:0000259" key="1">
    <source>
        <dbReference type="Pfam" id="PF08635"/>
    </source>
</evidence>
<accession>A0A1B9IYN3</accession>
<evidence type="ECO:0000313" key="2">
    <source>
        <dbReference type="EMBL" id="OCF60647.1"/>
    </source>
</evidence>
<dbReference type="EMBL" id="KI669459">
    <property type="protein sequence ID" value="OCF60647.1"/>
    <property type="molecule type" value="Genomic_DNA"/>
</dbReference>
<feature type="domain" description="Oxidoreductase putative C-terminal" evidence="1">
    <location>
        <begin position="166"/>
        <end position="308"/>
    </location>
</feature>
<dbReference type="InterPro" id="IPR013944">
    <property type="entry name" value="OxRdtase_put_C"/>
</dbReference>
<sequence>MSDRFNVLLLGAGPINFGTTEGPWNHSKRLEQKLGSRLNVVGLVDLNKDRANSVLTIKRADANVKHGYESTKLFGSIKEAGEGLEGDDTPHLAILGFQANSRGSTQPNHDNELELLRYFPKVGLFIEKPISDVEDFKEVEAVGKKLQENGNVTSVGYMLRYLKGILSTVHSRRKLIDENNLTVMHTQASYLFAYDFAAKDFYGYWSKSREPGPIVTQATHICDLTRYFTPPVLLDSVHTNTVEHTDQAGKLSILRFDEENLVKPEDRIPRITSSTWRYDNGATGSLLHAVVLHEGDYDCELMILADGWKFRLVDPYGTSPRLYVRKPGTTEEVRTIFTDDDCYLTEIEAIIDVIDGKSDRSVILSPYEDAIKTYEFTWAIRLAGEKSFNARGGLTGKK</sequence>
<dbReference type="OrthoDB" id="10250282at2759"/>
<dbReference type="PANTHER" id="PTHR43249">
    <property type="entry name" value="UDP-N-ACETYL-2-AMINO-2-DEOXY-D-GLUCURONATE OXIDASE"/>
    <property type="match status" value="1"/>
</dbReference>
<dbReference type="STRING" id="1331196.A0A1B9IYN3"/>
<evidence type="ECO:0000313" key="3">
    <source>
        <dbReference type="Proteomes" id="UP000092583"/>
    </source>
</evidence>
<dbReference type="Gene3D" id="3.30.360.10">
    <property type="entry name" value="Dihydrodipicolinate Reductase, domain 2"/>
    <property type="match status" value="1"/>
</dbReference>
<reference evidence="3" key="2">
    <citation type="submission" date="2013-12" db="EMBL/GenBank/DDBJ databases">
        <title>Evolution of pathogenesis and genome organization in the Tremellales.</title>
        <authorList>
            <person name="Cuomo C."/>
            <person name="Litvintseva A."/>
            <person name="Heitman J."/>
            <person name="Chen Y."/>
            <person name="Sun S."/>
            <person name="Springer D."/>
            <person name="Dromer F."/>
            <person name="Young S."/>
            <person name="Zeng Q."/>
            <person name="Chapman S."/>
            <person name="Gujja S."/>
            <person name="Saif S."/>
            <person name="Birren B."/>
        </authorList>
    </citation>
    <scope>NUCLEOTIDE SEQUENCE [LARGE SCALE GENOMIC DNA]</scope>
    <source>
        <strain evidence="3">CBS 10435</strain>
    </source>
</reference>
<proteinExistence type="predicted"/>
<dbReference type="Proteomes" id="UP000092583">
    <property type="component" value="Unassembled WGS sequence"/>
</dbReference>
<dbReference type="PANTHER" id="PTHR43249:SF1">
    <property type="entry name" value="D-GLUCOSIDE 3-DEHYDROGENASE"/>
    <property type="match status" value="1"/>
</dbReference>
<keyword evidence="3" id="KW-1185">Reference proteome</keyword>
<reference evidence="2 3" key="1">
    <citation type="submission" date="2013-07" db="EMBL/GenBank/DDBJ databases">
        <title>The Genome Sequence of Kwoniella mangroviensis CBS10435.</title>
        <authorList>
            <consortium name="The Broad Institute Genome Sequencing Platform"/>
            <person name="Cuomo C."/>
            <person name="Litvintseva A."/>
            <person name="Chen Y."/>
            <person name="Heitman J."/>
            <person name="Sun S."/>
            <person name="Springer D."/>
            <person name="Dromer F."/>
            <person name="Young S.K."/>
            <person name="Zeng Q."/>
            <person name="Gargeya S."/>
            <person name="Fitzgerald M."/>
            <person name="Abouelleil A."/>
            <person name="Alvarado L."/>
            <person name="Berlin A.M."/>
            <person name="Chapman S.B."/>
            <person name="Dewar J."/>
            <person name="Goldberg J."/>
            <person name="Griggs A."/>
            <person name="Gujja S."/>
            <person name="Hansen M."/>
            <person name="Howarth C."/>
            <person name="Imamovic A."/>
            <person name="Larimer J."/>
            <person name="McCowan C."/>
            <person name="Murphy C."/>
            <person name="Pearson M."/>
            <person name="Priest M."/>
            <person name="Roberts A."/>
            <person name="Saif S."/>
            <person name="Shea T."/>
            <person name="Sykes S."/>
            <person name="Wortman J."/>
            <person name="Nusbaum C."/>
            <person name="Birren B."/>
        </authorList>
    </citation>
    <scope>NUCLEOTIDE SEQUENCE [LARGE SCALE GENOMIC DNA]</scope>
    <source>
        <strain evidence="2 3">CBS 10435</strain>
    </source>
</reference>
<dbReference type="SUPFAM" id="SSF55347">
    <property type="entry name" value="Glyceraldehyde-3-phosphate dehydrogenase-like, C-terminal domain"/>
    <property type="match status" value="1"/>
</dbReference>
<name>A0A1B9IYN3_9TREE</name>
<dbReference type="Pfam" id="PF08635">
    <property type="entry name" value="ox_reductase_C"/>
    <property type="match status" value="1"/>
</dbReference>
<dbReference type="AlphaFoldDB" id="A0A1B9IYN3"/>
<organism evidence="2 3">
    <name type="scientific">Kwoniella mangroviensis CBS 10435</name>
    <dbReference type="NCBI Taxonomy" id="1331196"/>
    <lineage>
        <taxon>Eukaryota</taxon>
        <taxon>Fungi</taxon>
        <taxon>Dikarya</taxon>
        <taxon>Basidiomycota</taxon>
        <taxon>Agaricomycotina</taxon>
        <taxon>Tremellomycetes</taxon>
        <taxon>Tremellales</taxon>
        <taxon>Cryptococcaceae</taxon>
        <taxon>Kwoniella</taxon>
    </lineage>
</organism>